<comment type="caution">
    <text evidence="1">The sequence shown here is derived from an EMBL/GenBank/DDBJ whole genome shotgun (WGS) entry which is preliminary data.</text>
</comment>
<dbReference type="Pfam" id="PF14412">
    <property type="entry name" value="AHH"/>
    <property type="match status" value="1"/>
</dbReference>
<dbReference type="InterPro" id="IPR032871">
    <property type="entry name" value="AHH_dom_containing"/>
</dbReference>
<evidence type="ECO:0000313" key="1">
    <source>
        <dbReference type="EMBL" id="RAX07014.1"/>
    </source>
</evidence>
<sequence length="159" mass="17734">MNLSGGFNPYGYVHDPVNWIDPLGLSNSGILDKAMQGQVGDRLSAHHVIPVEVWKENQVFLDKIGIGRQMNSAPNGIHIPGSESAMKADVGKGMKVFHSSNHNNYSDEVRGRIRDIRNQYSNNSINEREARDAIRKLQMDMKNKIWSGQVSTTKCGRVS</sequence>
<reference evidence="1 2" key="1">
    <citation type="journal article" date="2018" name="Int. J. Syst. Evol. Microbiol.">
        <title>Whole-genome-based revisit of Photorhabdus phylogeny: proposal for the elevation of most Photorhabdus subspecies to the species level and description of one novel species Photorhabdus bodei sp. nov., and one novel subspecies Photorhabdus laumondii subsp. clarkei subsp. nov.</title>
        <authorList>
            <person name="Machado R.A.R."/>
            <person name="Wuthrich D."/>
            <person name="Kuhnert P."/>
            <person name="Arce C.C.M."/>
            <person name="Thonen L."/>
            <person name="Ruiz C."/>
            <person name="Zhang X."/>
            <person name="Robert C.A.M."/>
            <person name="Karimi J."/>
            <person name="Kamali S."/>
            <person name="Ma J."/>
            <person name="Bruggmann R."/>
            <person name="Erb M."/>
        </authorList>
    </citation>
    <scope>NUCLEOTIDE SEQUENCE [LARGE SCALE GENOMIC DNA]</scope>
    <source>
        <strain evidence="1 2">LJ24-63</strain>
    </source>
</reference>
<organism evidence="1 2">
    <name type="scientific">Photorhabdus bodei</name>
    <dbReference type="NCBI Taxonomy" id="2029681"/>
    <lineage>
        <taxon>Bacteria</taxon>
        <taxon>Pseudomonadati</taxon>
        <taxon>Pseudomonadota</taxon>
        <taxon>Gammaproteobacteria</taxon>
        <taxon>Enterobacterales</taxon>
        <taxon>Morganellaceae</taxon>
        <taxon>Photorhabdus</taxon>
    </lineage>
</organism>
<protein>
    <submittedName>
        <fullName evidence="1">Uncharacterized protein</fullName>
    </submittedName>
</protein>
<gene>
    <name evidence="1" type="ORF">CKY02_21705</name>
</gene>
<dbReference type="Proteomes" id="UP000250919">
    <property type="component" value="Unassembled WGS sequence"/>
</dbReference>
<dbReference type="EMBL" id="NSCM01000078">
    <property type="protein sequence ID" value="RAX07014.1"/>
    <property type="molecule type" value="Genomic_DNA"/>
</dbReference>
<name>A0A329WR72_9GAMM</name>
<evidence type="ECO:0000313" key="2">
    <source>
        <dbReference type="Proteomes" id="UP000250919"/>
    </source>
</evidence>
<dbReference type="AlphaFoldDB" id="A0A329WR72"/>
<accession>A0A329WR72</accession>
<proteinExistence type="predicted"/>